<organism evidence="1 2">
    <name type="scientific">Lactuca saligna</name>
    <name type="common">Willowleaf lettuce</name>
    <dbReference type="NCBI Taxonomy" id="75948"/>
    <lineage>
        <taxon>Eukaryota</taxon>
        <taxon>Viridiplantae</taxon>
        <taxon>Streptophyta</taxon>
        <taxon>Embryophyta</taxon>
        <taxon>Tracheophyta</taxon>
        <taxon>Spermatophyta</taxon>
        <taxon>Magnoliopsida</taxon>
        <taxon>eudicotyledons</taxon>
        <taxon>Gunneridae</taxon>
        <taxon>Pentapetalae</taxon>
        <taxon>asterids</taxon>
        <taxon>campanulids</taxon>
        <taxon>Asterales</taxon>
        <taxon>Asteraceae</taxon>
        <taxon>Cichorioideae</taxon>
        <taxon>Cichorieae</taxon>
        <taxon>Lactucinae</taxon>
        <taxon>Lactuca</taxon>
    </lineage>
</organism>
<reference evidence="1" key="1">
    <citation type="submission" date="2023-04" db="EMBL/GenBank/DDBJ databases">
        <authorList>
            <person name="Vijverberg K."/>
            <person name="Xiong W."/>
            <person name="Schranz E."/>
        </authorList>
    </citation>
    <scope>NUCLEOTIDE SEQUENCE</scope>
</reference>
<evidence type="ECO:0000313" key="2">
    <source>
        <dbReference type="Proteomes" id="UP001177003"/>
    </source>
</evidence>
<gene>
    <name evidence="1" type="ORF">LSALG_LOCUS24002</name>
</gene>
<name>A0AA35Z2S7_LACSI</name>
<sequence>MDEEVKKVLLQREAEVDKAFEDYRFQRNLLDNYWDDIDHKRNWIIRTREEIQSAESSIRSSEEIFGKLKTEIELHEYYLEKKRNSLLRKKTILTSFRCRKKMSNILIVCLFVEVILR</sequence>
<accession>A0AA35Z2S7</accession>
<dbReference type="Proteomes" id="UP001177003">
    <property type="component" value="Chromosome 5"/>
</dbReference>
<protein>
    <submittedName>
        <fullName evidence="1">Uncharacterized protein</fullName>
    </submittedName>
</protein>
<proteinExistence type="predicted"/>
<dbReference type="EMBL" id="OX465081">
    <property type="protein sequence ID" value="CAI9284477.1"/>
    <property type="molecule type" value="Genomic_DNA"/>
</dbReference>
<keyword evidence="2" id="KW-1185">Reference proteome</keyword>
<dbReference type="AlphaFoldDB" id="A0AA35Z2S7"/>
<evidence type="ECO:0000313" key="1">
    <source>
        <dbReference type="EMBL" id="CAI9284477.1"/>
    </source>
</evidence>